<feature type="region of interest" description="Disordered" evidence="3">
    <location>
        <begin position="279"/>
        <end position="309"/>
    </location>
</feature>
<dbReference type="Pfam" id="PF03808">
    <property type="entry name" value="Glyco_tran_WecG"/>
    <property type="match status" value="1"/>
</dbReference>
<evidence type="ECO:0000256" key="2">
    <source>
        <dbReference type="ARBA" id="ARBA00022679"/>
    </source>
</evidence>
<feature type="compositionally biased region" description="Low complexity" evidence="3">
    <location>
        <begin position="300"/>
        <end position="309"/>
    </location>
</feature>
<organism evidence="4 5">
    <name type="scientific">Arthrobacter woluwensis</name>
    <dbReference type="NCBI Taxonomy" id="156980"/>
    <lineage>
        <taxon>Bacteria</taxon>
        <taxon>Bacillati</taxon>
        <taxon>Actinomycetota</taxon>
        <taxon>Actinomycetes</taxon>
        <taxon>Micrococcales</taxon>
        <taxon>Micrococcaceae</taxon>
        <taxon>Arthrobacter</taxon>
    </lineage>
</organism>
<reference evidence="4 5" key="1">
    <citation type="submission" date="2016-10" db="EMBL/GenBank/DDBJ databases">
        <authorList>
            <person name="de Groot N.N."/>
        </authorList>
    </citation>
    <scope>NUCLEOTIDE SEQUENCE [LARGE SCALE GENOMIC DNA]</scope>
    <source>
        <strain evidence="4 5">DSM 10495</strain>
    </source>
</reference>
<evidence type="ECO:0000256" key="1">
    <source>
        <dbReference type="ARBA" id="ARBA00022676"/>
    </source>
</evidence>
<protein>
    <submittedName>
        <fullName evidence="4">N-acetylglucosaminyldiphosphoundecaprenol N-acetyl-beta-D-mannosaminyltransferase</fullName>
    </submittedName>
</protein>
<dbReference type="PANTHER" id="PTHR34136">
    <property type="match status" value="1"/>
</dbReference>
<gene>
    <name evidence="4" type="ORF">SAMN04489745_3024</name>
</gene>
<dbReference type="GO" id="GO:0016758">
    <property type="term" value="F:hexosyltransferase activity"/>
    <property type="evidence" value="ECO:0007669"/>
    <property type="project" value="TreeGrafter"/>
</dbReference>
<dbReference type="EMBL" id="FNSN01000003">
    <property type="protein sequence ID" value="SEC49902.1"/>
    <property type="molecule type" value="Genomic_DNA"/>
</dbReference>
<dbReference type="STRING" id="156980.SAMN04489745_3024"/>
<dbReference type="InterPro" id="IPR004629">
    <property type="entry name" value="WecG_TagA_CpsF"/>
</dbReference>
<evidence type="ECO:0000256" key="3">
    <source>
        <dbReference type="SAM" id="MobiDB-lite"/>
    </source>
</evidence>
<feature type="region of interest" description="Disordered" evidence="3">
    <location>
        <begin position="1"/>
        <end position="27"/>
    </location>
</feature>
<dbReference type="AlphaFoldDB" id="A0A1H4T0E5"/>
<keyword evidence="1" id="KW-0328">Glycosyltransferase</keyword>
<dbReference type="NCBIfam" id="TIGR00696">
    <property type="entry name" value="wecG_tagA_cpsF"/>
    <property type="match status" value="1"/>
</dbReference>
<feature type="compositionally biased region" description="Low complexity" evidence="3">
    <location>
        <begin position="279"/>
        <end position="293"/>
    </location>
</feature>
<dbReference type="RefSeq" id="WP_066214336.1">
    <property type="nucleotide sequence ID" value="NZ_FNSN01000003.1"/>
</dbReference>
<name>A0A1H4T0E5_9MICC</name>
<keyword evidence="5" id="KW-1185">Reference proteome</keyword>
<dbReference type="Proteomes" id="UP000182652">
    <property type="component" value="Unassembled WGS sequence"/>
</dbReference>
<keyword evidence="2 4" id="KW-0808">Transferase</keyword>
<evidence type="ECO:0000313" key="5">
    <source>
        <dbReference type="Proteomes" id="UP000182652"/>
    </source>
</evidence>
<dbReference type="PANTHER" id="PTHR34136:SF1">
    <property type="entry name" value="UDP-N-ACETYL-D-MANNOSAMINURONIC ACID TRANSFERASE"/>
    <property type="match status" value="1"/>
</dbReference>
<evidence type="ECO:0000313" key="4">
    <source>
        <dbReference type="EMBL" id="SEC49902.1"/>
    </source>
</evidence>
<dbReference type="CDD" id="cd06533">
    <property type="entry name" value="Glyco_transf_WecG_TagA"/>
    <property type="match status" value="1"/>
</dbReference>
<proteinExistence type="predicted"/>
<sequence length="309" mass="33039">MSPESTGKDVTAGPPAASRTAHAHPSPLLSVHRGEARIFGRPVFTGDMSSFLDTLDDHAKDDVPHLAVTANVDHIIDLEGGSPLVDAYHEASLRTVDGAPLLWLLRKLGARDLHRITGADLITTTCREGAIRAWTVAIVGGADDVLEAAVRNLRAEHPRTTIVGIPAPMLGTPGDPAGREIVDALNELNPDIVFLCLGAPKQESWFLHWRPELPAAVYIGAGAAVDFAAGHKKRAPRPVQRIGLEWTWRLAQEFRRLAPRYLIKGPRFLRITRRTLRSGAEAGASSSSTTGPSGTPPVTPSSDSLKGGS</sequence>
<accession>A0A1H4T0E5</accession>